<dbReference type="Proteomes" id="UP000621500">
    <property type="component" value="Unassembled WGS sequence"/>
</dbReference>
<proteinExistence type="predicted"/>
<keyword evidence="2" id="KW-0812">Transmembrane</keyword>
<feature type="compositionally biased region" description="Low complexity" evidence="1">
    <location>
        <begin position="9"/>
        <end position="32"/>
    </location>
</feature>
<evidence type="ECO:0000313" key="3">
    <source>
        <dbReference type="EMBL" id="GIH01384.1"/>
    </source>
</evidence>
<keyword evidence="2" id="KW-0472">Membrane</keyword>
<keyword evidence="2" id="KW-1133">Transmembrane helix</keyword>
<dbReference type="EMBL" id="BONX01000069">
    <property type="protein sequence ID" value="GIH01384.1"/>
    <property type="molecule type" value="Genomic_DNA"/>
</dbReference>
<keyword evidence="4" id="KW-1185">Reference proteome</keyword>
<name>A0ABQ4F3A4_9ACTN</name>
<evidence type="ECO:0000256" key="1">
    <source>
        <dbReference type="SAM" id="MobiDB-lite"/>
    </source>
</evidence>
<comment type="caution">
    <text evidence="3">The sequence shown here is derived from an EMBL/GenBank/DDBJ whole genome shotgun (WGS) entry which is preliminary data.</text>
</comment>
<feature type="region of interest" description="Disordered" evidence="1">
    <location>
        <begin position="1"/>
        <end position="32"/>
    </location>
</feature>
<gene>
    <name evidence="3" type="ORF">Pma05_79560</name>
</gene>
<evidence type="ECO:0000256" key="2">
    <source>
        <dbReference type="SAM" id="Phobius"/>
    </source>
</evidence>
<protein>
    <submittedName>
        <fullName evidence="3">Uncharacterized protein</fullName>
    </submittedName>
</protein>
<evidence type="ECO:0000313" key="4">
    <source>
        <dbReference type="Proteomes" id="UP000621500"/>
    </source>
</evidence>
<organism evidence="3 4">
    <name type="scientific">Plantactinospora mayteni</name>
    <dbReference type="NCBI Taxonomy" id="566021"/>
    <lineage>
        <taxon>Bacteria</taxon>
        <taxon>Bacillati</taxon>
        <taxon>Actinomycetota</taxon>
        <taxon>Actinomycetes</taxon>
        <taxon>Micromonosporales</taxon>
        <taxon>Micromonosporaceae</taxon>
        <taxon>Plantactinospora</taxon>
    </lineage>
</organism>
<reference evidence="3 4" key="1">
    <citation type="submission" date="2021-01" db="EMBL/GenBank/DDBJ databases">
        <title>Whole genome shotgun sequence of Plantactinospora mayteni NBRC 109088.</title>
        <authorList>
            <person name="Komaki H."/>
            <person name="Tamura T."/>
        </authorList>
    </citation>
    <scope>NUCLEOTIDE SEQUENCE [LARGE SCALE GENOMIC DNA]</scope>
    <source>
        <strain evidence="3 4">NBRC 109088</strain>
    </source>
</reference>
<accession>A0ABQ4F3A4</accession>
<feature type="transmembrane region" description="Helical" evidence="2">
    <location>
        <begin position="41"/>
        <end position="62"/>
    </location>
</feature>
<sequence length="213" mass="22719">MTTIPPGFPAAGGPPASPADRPSAGDPPAGASPGRYRWTRVLLVAAAAAVVGLLAAGVGTYVTTSRNERARGTVDCGSSECIPEMKHSSVIETLKAQGYACADDERTTNCELRVGPLAFKASVGVAEDLVSEVYVTASWHDTDRQSDTLLPYLSWFASLPYSEDPTLTAEISQWLTEQVEGGKATEATIGDFVYQVKADRGTFVELNYRGDWR</sequence>